<dbReference type="Proteomes" id="UP000292052">
    <property type="component" value="Unassembled WGS sequence"/>
</dbReference>
<evidence type="ECO:0000256" key="11">
    <source>
        <dbReference type="ARBA" id="ARBA00023303"/>
    </source>
</evidence>
<evidence type="ECO:0000256" key="2">
    <source>
        <dbReference type="ARBA" id="ARBA00007193"/>
    </source>
</evidence>
<evidence type="ECO:0000256" key="9">
    <source>
        <dbReference type="ARBA" id="ARBA00023136"/>
    </source>
</evidence>
<reference evidence="14 15" key="1">
    <citation type="submission" date="2017-03" db="EMBL/GenBank/DDBJ databases">
        <title>Genome of the blue death feigning beetle - Asbolus verrucosus.</title>
        <authorList>
            <person name="Rider S.D."/>
        </authorList>
    </citation>
    <scope>NUCLEOTIDE SEQUENCE [LARGE SCALE GENOMIC DNA]</scope>
    <source>
        <strain evidence="14">Butters</strain>
        <tissue evidence="14">Head and leg muscle</tissue>
    </source>
</reference>
<evidence type="ECO:0000256" key="3">
    <source>
        <dbReference type="ARBA" id="ARBA00022448"/>
    </source>
</evidence>
<keyword evidence="11 12" id="KW-0407">Ion channel</keyword>
<keyword evidence="6 13" id="KW-1133">Transmembrane helix</keyword>
<name>A0A482VWC5_ASBVE</name>
<evidence type="ECO:0000256" key="12">
    <source>
        <dbReference type="RuleBase" id="RU000679"/>
    </source>
</evidence>
<evidence type="ECO:0000256" key="10">
    <source>
        <dbReference type="ARBA" id="ARBA00023201"/>
    </source>
</evidence>
<organism evidence="14 15">
    <name type="scientific">Asbolus verrucosus</name>
    <name type="common">Desert ironclad beetle</name>
    <dbReference type="NCBI Taxonomy" id="1661398"/>
    <lineage>
        <taxon>Eukaryota</taxon>
        <taxon>Metazoa</taxon>
        <taxon>Ecdysozoa</taxon>
        <taxon>Arthropoda</taxon>
        <taxon>Hexapoda</taxon>
        <taxon>Insecta</taxon>
        <taxon>Pterygota</taxon>
        <taxon>Neoptera</taxon>
        <taxon>Endopterygota</taxon>
        <taxon>Coleoptera</taxon>
        <taxon>Polyphaga</taxon>
        <taxon>Cucujiformia</taxon>
        <taxon>Tenebrionidae</taxon>
        <taxon>Pimeliinae</taxon>
        <taxon>Asbolus</taxon>
    </lineage>
</organism>
<evidence type="ECO:0000256" key="1">
    <source>
        <dbReference type="ARBA" id="ARBA00004141"/>
    </source>
</evidence>
<feature type="non-terminal residue" evidence="14">
    <location>
        <position position="77"/>
    </location>
</feature>
<keyword evidence="9 13" id="KW-0472">Membrane</keyword>
<dbReference type="Gene3D" id="1.10.287.770">
    <property type="entry name" value="YojJ-like"/>
    <property type="match status" value="1"/>
</dbReference>
<evidence type="ECO:0000256" key="6">
    <source>
        <dbReference type="ARBA" id="ARBA00022989"/>
    </source>
</evidence>
<feature type="transmembrane region" description="Helical" evidence="13">
    <location>
        <begin position="21"/>
        <end position="38"/>
    </location>
</feature>
<gene>
    <name evidence="14" type="ORF">BDFB_012156</name>
</gene>
<keyword evidence="7" id="KW-0915">Sodium</keyword>
<evidence type="ECO:0000256" key="13">
    <source>
        <dbReference type="SAM" id="Phobius"/>
    </source>
</evidence>
<sequence>MQKLPTTIFIGKNFLLCIEKLTPLCLWISTSMTLFYFFKGAEQFMILERNELYGVSDLISNFGGLLGLFTGFSLITL</sequence>
<comment type="caution">
    <text evidence="14">The sequence shown here is derived from an EMBL/GenBank/DDBJ whole genome shotgun (WGS) entry which is preliminary data.</text>
</comment>
<evidence type="ECO:0000256" key="5">
    <source>
        <dbReference type="ARBA" id="ARBA00022692"/>
    </source>
</evidence>
<protein>
    <submittedName>
        <fullName evidence="14">ASC domain containing protein</fullName>
    </submittedName>
</protein>
<keyword evidence="5 12" id="KW-0812">Transmembrane</keyword>
<dbReference type="InterPro" id="IPR001873">
    <property type="entry name" value="ENaC"/>
</dbReference>
<evidence type="ECO:0000256" key="7">
    <source>
        <dbReference type="ARBA" id="ARBA00023053"/>
    </source>
</evidence>
<evidence type="ECO:0000256" key="8">
    <source>
        <dbReference type="ARBA" id="ARBA00023065"/>
    </source>
</evidence>
<evidence type="ECO:0000313" key="14">
    <source>
        <dbReference type="EMBL" id="RZC37262.1"/>
    </source>
</evidence>
<dbReference type="Pfam" id="PF00858">
    <property type="entry name" value="ASC"/>
    <property type="match status" value="1"/>
</dbReference>
<feature type="transmembrane region" description="Helical" evidence="13">
    <location>
        <begin position="58"/>
        <end position="76"/>
    </location>
</feature>
<comment type="similarity">
    <text evidence="2 12">Belongs to the amiloride-sensitive sodium channel (TC 1.A.6) family.</text>
</comment>
<accession>A0A482VWC5</accession>
<keyword evidence="15" id="KW-1185">Reference proteome</keyword>
<evidence type="ECO:0000313" key="15">
    <source>
        <dbReference type="Proteomes" id="UP000292052"/>
    </source>
</evidence>
<dbReference type="GO" id="GO:0005272">
    <property type="term" value="F:sodium channel activity"/>
    <property type="evidence" value="ECO:0007669"/>
    <property type="project" value="UniProtKB-KW"/>
</dbReference>
<dbReference type="GO" id="GO:0016020">
    <property type="term" value="C:membrane"/>
    <property type="evidence" value="ECO:0007669"/>
    <property type="project" value="UniProtKB-SubCell"/>
</dbReference>
<evidence type="ECO:0000256" key="4">
    <source>
        <dbReference type="ARBA" id="ARBA00022461"/>
    </source>
</evidence>
<dbReference type="EMBL" id="QDEB01054357">
    <property type="protein sequence ID" value="RZC37262.1"/>
    <property type="molecule type" value="Genomic_DNA"/>
</dbReference>
<keyword evidence="8 12" id="KW-0406">Ion transport</keyword>
<dbReference type="AlphaFoldDB" id="A0A482VWC5"/>
<keyword evidence="4 12" id="KW-0894">Sodium channel</keyword>
<proteinExistence type="inferred from homology"/>
<comment type="subcellular location">
    <subcellularLocation>
        <location evidence="1">Membrane</location>
        <topology evidence="1">Multi-pass membrane protein</topology>
    </subcellularLocation>
</comment>
<keyword evidence="3 12" id="KW-0813">Transport</keyword>
<keyword evidence="10 12" id="KW-0739">Sodium transport</keyword>